<organism evidence="1">
    <name type="scientific">Anguilla anguilla</name>
    <name type="common">European freshwater eel</name>
    <name type="synonym">Muraena anguilla</name>
    <dbReference type="NCBI Taxonomy" id="7936"/>
    <lineage>
        <taxon>Eukaryota</taxon>
        <taxon>Metazoa</taxon>
        <taxon>Chordata</taxon>
        <taxon>Craniata</taxon>
        <taxon>Vertebrata</taxon>
        <taxon>Euteleostomi</taxon>
        <taxon>Actinopterygii</taxon>
        <taxon>Neopterygii</taxon>
        <taxon>Teleostei</taxon>
        <taxon>Anguilliformes</taxon>
        <taxon>Anguillidae</taxon>
        <taxon>Anguilla</taxon>
    </lineage>
</organism>
<dbReference type="EMBL" id="GBXM01053861">
    <property type="protein sequence ID" value="JAH54716.1"/>
    <property type="molecule type" value="Transcribed_RNA"/>
</dbReference>
<proteinExistence type="predicted"/>
<evidence type="ECO:0000313" key="1">
    <source>
        <dbReference type="EMBL" id="JAH54716.1"/>
    </source>
</evidence>
<name>A0A0E9TM66_ANGAN</name>
<reference evidence="1" key="1">
    <citation type="submission" date="2014-11" db="EMBL/GenBank/DDBJ databases">
        <authorList>
            <person name="Amaro Gonzalez C."/>
        </authorList>
    </citation>
    <scope>NUCLEOTIDE SEQUENCE</scope>
</reference>
<protein>
    <submittedName>
        <fullName evidence="1">Uncharacterized protein</fullName>
    </submittedName>
</protein>
<reference evidence="1" key="2">
    <citation type="journal article" date="2015" name="Fish Shellfish Immunol.">
        <title>Early steps in the European eel (Anguilla anguilla)-Vibrio vulnificus interaction in the gills: Role of the RtxA13 toxin.</title>
        <authorList>
            <person name="Callol A."/>
            <person name="Pajuelo D."/>
            <person name="Ebbesson L."/>
            <person name="Teles M."/>
            <person name="MacKenzie S."/>
            <person name="Amaro C."/>
        </authorList>
    </citation>
    <scope>NUCLEOTIDE SEQUENCE</scope>
</reference>
<accession>A0A0E9TM66</accession>
<sequence length="28" mass="3154">MRGLFGIGFESSVTEHSLDLYLDLTVRP</sequence>
<dbReference type="AlphaFoldDB" id="A0A0E9TM66"/>